<accession>A0A6A6THD0</accession>
<dbReference type="PANTHER" id="PTHR45615:SF80">
    <property type="entry name" value="GRIP DOMAIN-CONTAINING PROTEIN"/>
    <property type="match status" value="1"/>
</dbReference>
<feature type="compositionally biased region" description="Basic and acidic residues" evidence="1">
    <location>
        <begin position="720"/>
        <end position="743"/>
    </location>
</feature>
<feature type="compositionally biased region" description="Polar residues" evidence="1">
    <location>
        <begin position="1026"/>
        <end position="1037"/>
    </location>
</feature>
<keyword evidence="2" id="KW-1133">Transmembrane helix</keyword>
<feature type="transmembrane region" description="Helical" evidence="2">
    <location>
        <begin position="15"/>
        <end position="36"/>
    </location>
</feature>
<organism evidence="3 4">
    <name type="scientific">Lophiostoma macrostomum CBS 122681</name>
    <dbReference type="NCBI Taxonomy" id="1314788"/>
    <lineage>
        <taxon>Eukaryota</taxon>
        <taxon>Fungi</taxon>
        <taxon>Dikarya</taxon>
        <taxon>Ascomycota</taxon>
        <taxon>Pezizomycotina</taxon>
        <taxon>Dothideomycetes</taxon>
        <taxon>Pleosporomycetidae</taxon>
        <taxon>Pleosporales</taxon>
        <taxon>Lophiostomataceae</taxon>
        <taxon>Lophiostoma</taxon>
    </lineage>
</organism>
<feature type="compositionally biased region" description="Polar residues" evidence="1">
    <location>
        <begin position="1212"/>
        <end position="1232"/>
    </location>
</feature>
<feature type="compositionally biased region" description="Pro residues" evidence="1">
    <location>
        <begin position="1243"/>
        <end position="1255"/>
    </location>
</feature>
<protein>
    <submittedName>
        <fullName evidence="3">Uncharacterized protein</fullName>
    </submittedName>
</protein>
<feature type="region of interest" description="Disordered" evidence="1">
    <location>
        <begin position="507"/>
        <end position="530"/>
    </location>
</feature>
<reference evidence="3" key="1">
    <citation type="journal article" date="2020" name="Stud. Mycol.">
        <title>101 Dothideomycetes genomes: a test case for predicting lifestyles and emergence of pathogens.</title>
        <authorList>
            <person name="Haridas S."/>
            <person name="Albert R."/>
            <person name="Binder M."/>
            <person name="Bloem J."/>
            <person name="Labutti K."/>
            <person name="Salamov A."/>
            <person name="Andreopoulos B."/>
            <person name="Baker S."/>
            <person name="Barry K."/>
            <person name="Bills G."/>
            <person name="Bluhm B."/>
            <person name="Cannon C."/>
            <person name="Castanera R."/>
            <person name="Culley D."/>
            <person name="Daum C."/>
            <person name="Ezra D."/>
            <person name="Gonzalez J."/>
            <person name="Henrissat B."/>
            <person name="Kuo A."/>
            <person name="Liang C."/>
            <person name="Lipzen A."/>
            <person name="Lutzoni F."/>
            <person name="Magnuson J."/>
            <person name="Mondo S."/>
            <person name="Nolan M."/>
            <person name="Ohm R."/>
            <person name="Pangilinan J."/>
            <person name="Park H.-J."/>
            <person name="Ramirez L."/>
            <person name="Alfaro M."/>
            <person name="Sun H."/>
            <person name="Tritt A."/>
            <person name="Yoshinaga Y."/>
            <person name="Zwiers L.-H."/>
            <person name="Turgeon B."/>
            <person name="Goodwin S."/>
            <person name="Spatafora J."/>
            <person name="Crous P."/>
            <person name="Grigoriev I."/>
        </authorList>
    </citation>
    <scope>NUCLEOTIDE SEQUENCE</scope>
    <source>
        <strain evidence="3">CBS 122681</strain>
    </source>
</reference>
<evidence type="ECO:0000313" key="4">
    <source>
        <dbReference type="Proteomes" id="UP000799324"/>
    </source>
</evidence>
<evidence type="ECO:0000313" key="3">
    <source>
        <dbReference type="EMBL" id="KAF2659310.1"/>
    </source>
</evidence>
<keyword evidence="4" id="KW-1185">Reference proteome</keyword>
<dbReference type="OrthoDB" id="10255522at2759"/>
<name>A0A6A6THD0_9PLEO</name>
<feature type="compositionally biased region" description="Basic and acidic residues" evidence="1">
    <location>
        <begin position="261"/>
        <end position="345"/>
    </location>
</feature>
<feature type="compositionally biased region" description="Polar residues" evidence="1">
    <location>
        <begin position="1129"/>
        <end position="1142"/>
    </location>
</feature>
<feature type="compositionally biased region" description="Polar residues" evidence="1">
    <location>
        <begin position="950"/>
        <end position="968"/>
    </location>
</feature>
<feature type="compositionally biased region" description="Polar residues" evidence="1">
    <location>
        <begin position="1097"/>
        <end position="1122"/>
    </location>
</feature>
<feature type="compositionally biased region" description="Basic and acidic residues" evidence="1">
    <location>
        <begin position="353"/>
        <end position="465"/>
    </location>
</feature>
<dbReference type="PANTHER" id="PTHR45615">
    <property type="entry name" value="MYOSIN HEAVY CHAIN, NON-MUSCLE"/>
    <property type="match status" value="1"/>
</dbReference>
<feature type="compositionally biased region" description="Basic and acidic residues" evidence="1">
    <location>
        <begin position="894"/>
        <end position="905"/>
    </location>
</feature>
<feature type="compositionally biased region" description="Low complexity" evidence="1">
    <location>
        <begin position="929"/>
        <end position="944"/>
    </location>
</feature>
<dbReference type="EMBL" id="MU004308">
    <property type="protein sequence ID" value="KAF2659310.1"/>
    <property type="molecule type" value="Genomic_DNA"/>
</dbReference>
<feature type="compositionally biased region" description="Basic residues" evidence="1">
    <location>
        <begin position="1317"/>
        <end position="1327"/>
    </location>
</feature>
<evidence type="ECO:0000256" key="1">
    <source>
        <dbReference type="SAM" id="MobiDB-lite"/>
    </source>
</evidence>
<keyword evidence="2" id="KW-0812">Transmembrane</keyword>
<gene>
    <name evidence="3" type="ORF">K491DRAFT_712828</name>
</gene>
<proteinExistence type="predicted"/>
<feature type="compositionally biased region" description="Polar residues" evidence="1">
    <location>
        <begin position="1187"/>
        <end position="1202"/>
    </location>
</feature>
<feature type="region of interest" description="Disordered" evidence="1">
    <location>
        <begin position="1067"/>
        <end position="1158"/>
    </location>
</feature>
<feature type="compositionally biased region" description="Basic and acidic residues" evidence="1">
    <location>
        <begin position="752"/>
        <end position="774"/>
    </location>
</feature>
<evidence type="ECO:0000256" key="2">
    <source>
        <dbReference type="SAM" id="Phobius"/>
    </source>
</evidence>
<feature type="region of interest" description="Disordered" evidence="1">
    <location>
        <begin position="1180"/>
        <end position="1327"/>
    </location>
</feature>
<feature type="compositionally biased region" description="Basic and acidic residues" evidence="1">
    <location>
        <begin position="1145"/>
        <end position="1158"/>
    </location>
</feature>
<feature type="region of interest" description="Disordered" evidence="1">
    <location>
        <begin position="184"/>
        <end position="203"/>
    </location>
</feature>
<sequence length="1327" mass="146687">MAAFMANALGHLDAFIRPAVGAVITAALLIIFPLAYDSHYIPRIRRTLPAPQRPVPGINVSLPKVFGVPNTIQFTGIAPARLEPRQHILSDETVYSLLNETVEQLILPGNGGGFFESPIYLCLFALAIIGSLFLFVWCLWSCFKPKNTVELPANLTTSPTPTSSESEAEKTLQDLTKQLEAETTARKKAEAAEQDAKDSEAEFSRALTKTAADLKEAKNNNTAKATALEDLRTQQADDIHRLTSGHVLELTRLKTAKDTEIERLTGEQSSKDTEIQRLKDEKTAQDSEIERLTRFETEKDAEIKRLIGEQTSKDSEIERLQKDKTAQESEIERFKKEKTDQDSELQRVTGEQSAKDSEIERLNKAKNAQDSEIERLISEQSTKDSEIERLKKDKARQDAEVEQLKKEAEAKEAKNDEIAGLKTDKSDLEEQKTKLEEQVAELEKKEKDASEAFQVEKQKVTELSEQKSAWTDNSKEVKKTAEELAKVYQQKFDLEEQKTKLEEHVAELEKKENDASEALRAEKKKVTDLSEEKVAWTNHSNEVKRTSEELAKVHQQKVDLEQKLTGLDEEKEDIERLKETNDNLADDLNKVTTDRDDLQKRIDILTREQETLAKEKEDAESSVQKFAEADKQAELQKLEASKKLEQERDNLKNAVSGFEGRLKAANEQQAKDKEIIAKLESDKDSMDLDDNVEDIGRLKAEHKEALDHLQAEYEQALDRLRSDKESAEKELNKVRDEQIHETPMDLDEDVEDVTRLNSEHEQALERLRNQKDTELSNQKNQMEKDHQQELAAAKQEVENHQVRNNKLLEDIEQLKKQAQHGQPATELPKKDTPLFDFGKFKTQGRSQAAGPGSAGPYPMRLGRKYNPDPPKNAPTAPKAQIEGLQKALEEEKEEEQRKNMDDARVKAGSSRLQGMGQSKHAEASKAVPTSIDSSSGGTSQSPPQADATPKTLQYGTSKVWTNPSNPNYRSPHAPGGANDPSSGSTTQSPPQTDATPKTLQYGTSIVWKNPSNPNYRSPHAPGGANDPSSGVNTQSPPQIDAIPKYAPGQGSMLMLSGTYISLHAPGGANNFGPGTRKSVQGAPQPNDGMSGPPHAYSSGSYSSFVANPSPTGRPLSTSNTPWTRAAPPSTGSSTIPQRTGGQRESPVKPDWRLGLDHRTMQADLEKAYAGLKKANLTAGLKKANITDGGSATNSEGTSQAKDTNPAKDTSPAKDTNQAEDTSPAKDTNQAEDTNQREDGPLKFVPPPPGSETPDPPNKRRGGLGASRWNTPSSDSTIYVESPASETGDTTSPSVNAILRNHNQNRKIKQPGSNRPTRNNKKNKPKGA</sequence>
<feature type="compositionally biased region" description="Basic and acidic residues" evidence="1">
    <location>
        <begin position="795"/>
        <end position="815"/>
    </location>
</feature>
<feature type="compositionally biased region" description="Low complexity" evidence="1">
    <location>
        <begin position="980"/>
        <end position="992"/>
    </location>
</feature>
<dbReference type="Proteomes" id="UP000799324">
    <property type="component" value="Unassembled WGS sequence"/>
</dbReference>
<feature type="region of interest" description="Disordered" evidence="1">
    <location>
        <begin position="261"/>
        <end position="476"/>
    </location>
</feature>
<feature type="transmembrane region" description="Helical" evidence="2">
    <location>
        <begin position="119"/>
        <end position="140"/>
    </location>
</feature>
<feature type="compositionally biased region" description="Polar residues" evidence="1">
    <location>
        <begin position="993"/>
        <end position="1003"/>
    </location>
</feature>
<feature type="region of interest" description="Disordered" evidence="1">
    <location>
        <begin position="720"/>
        <end position="1048"/>
    </location>
</feature>
<keyword evidence="2" id="KW-0472">Membrane</keyword>
<feature type="compositionally biased region" description="Polar residues" evidence="1">
    <location>
        <begin position="1267"/>
        <end position="1294"/>
    </location>
</feature>